<sequence length="120" mass="13438">MTRGQPCSATGWPPLAKERALRRAAREAEAAKLRAKRARTVARRQRRRAVVAKLRPKQRRTGRLFARRSRGERAGIVVITIVLLALVWFLVDDPGLKIVLTLLTVLCLPALVIVALGRRT</sequence>
<accession>A0A3D9ZZF8</accession>
<name>A0A3D9ZZF8_9ACTN</name>
<evidence type="ECO:0000313" key="3">
    <source>
        <dbReference type="Proteomes" id="UP000256913"/>
    </source>
</evidence>
<organism evidence="2 3">
    <name type="scientific">Asanoa ferruginea</name>
    <dbReference type="NCBI Taxonomy" id="53367"/>
    <lineage>
        <taxon>Bacteria</taxon>
        <taxon>Bacillati</taxon>
        <taxon>Actinomycetota</taxon>
        <taxon>Actinomycetes</taxon>
        <taxon>Micromonosporales</taxon>
        <taxon>Micromonosporaceae</taxon>
        <taxon>Asanoa</taxon>
    </lineage>
</organism>
<protein>
    <submittedName>
        <fullName evidence="2">Uncharacterized protein</fullName>
    </submittedName>
</protein>
<proteinExistence type="predicted"/>
<dbReference type="EMBL" id="QUMQ01000001">
    <property type="protein sequence ID" value="REG02075.1"/>
    <property type="molecule type" value="Genomic_DNA"/>
</dbReference>
<feature type="transmembrane region" description="Helical" evidence="1">
    <location>
        <begin position="97"/>
        <end position="117"/>
    </location>
</feature>
<gene>
    <name evidence="2" type="ORF">DFJ67_8166</name>
</gene>
<keyword evidence="3" id="KW-1185">Reference proteome</keyword>
<keyword evidence="1" id="KW-1133">Transmembrane helix</keyword>
<feature type="transmembrane region" description="Helical" evidence="1">
    <location>
        <begin position="73"/>
        <end position="91"/>
    </location>
</feature>
<keyword evidence="1" id="KW-0812">Transmembrane</keyword>
<reference evidence="2 3" key="1">
    <citation type="submission" date="2018-08" db="EMBL/GenBank/DDBJ databases">
        <title>Sequencing the genomes of 1000 actinobacteria strains.</title>
        <authorList>
            <person name="Klenk H.-P."/>
        </authorList>
    </citation>
    <scope>NUCLEOTIDE SEQUENCE [LARGE SCALE GENOMIC DNA]</scope>
    <source>
        <strain evidence="2 3">DSM 44099</strain>
    </source>
</reference>
<dbReference type="AlphaFoldDB" id="A0A3D9ZZF8"/>
<keyword evidence="1" id="KW-0472">Membrane</keyword>
<evidence type="ECO:0000256" key="1">
    <source>
        <dbReference type="SAM" id="Phobius"/>
    </source>
</evidence>
<evidence type="ECO:0000313" key="2">
    <source>
        <dbReference type="EMBL" id="REG02075.1"/>
    </source>
</evidence>
<comment type="caution">
    <text evidence="2">The sequence shown here is derived from an EMBL/GenBank/DDBJ whole genome shotgun (WGS) entry which is preliminary data.</text>
</comment>
<dbReference type="Proteomes" id="UP000256913">
    <property type="component" value="Unassembled WGS sequence"/>
</dbReference>